<feature type="transmembrane region" description="Helical" evidence="1">
    <location>
        <begin position="233"/>
        <end position="253"/>
    </location>
</feature>
<gene>
    <name evidence="2" type="ORF">NCTC11923_01443</name>
</gene>
<dbReference type="Proteomes" id="UP000276899">
    <property type="component" value="Chromosome"/>
</dbReference>
<sequence>MSPARLRAVLASDARRVSRDGLLAWAVAIPLVLALAARLCAPDAVELLEARSVEVSAWLPLLDALAFAVVVPIMMGVVIGIMLVEEKQDGSWEALAVTPMSLSGYLAWRSAGCAVMGAVASLAGLQVSGLSALGAAEAAVVAVGAAPLAAVTAMALACLARSMTQCLAAVKLAMVLSAIPAIGLIGSPVGPGPAAMPEGMAALQIQQWSLLLALIPSWWPLKVYEAAASGGQAAAHLLVSWLLAMACTVMAVHRAGRGQ</sequence>
<feature type="transmembrane region" description="Helical" evidence="1">
    <location>
        <begin position="205"/>
        <end position="221"/>
    </location>
</feature>
<dbReference type="AlphaFoldDB" id="A0A3S4TCM8"/>
<evidence type="ECO:0000313" key="3">
    <source>
        <dbReference type="Proteomes" id="UP000276899"/>
    </source>
</evidence>
<name>A0A3S4TCM8_9ACTO</name>
<dbReference type="EMBL" id="LR134363">
    <property type="protein sequence ID" value="VEG74801.1"/>
    <property type="molecule type" value="Genomic_DNA"/>
</dbReference>
<keyword evidence="1" id="KW-1133">Transmembrane helix</keyword>
<accession>A0A3S4TCM8</accession>
<feature type="transmembrane region" description="Helical" evidence="1">
    <location>
        <begin position="166"/>
        <end position="185"/>
    </location>
</feature>
<keyword evidence="3" id="KW-1185">Reference proteome</keyword>
<feature type="transmembrane region" description="Helical" evidence="1">
    <location>
        <begin position="139"/>
        <end position="159"/>
    </location>
</feature>
<protein>
    <submittedName>
        <fullName evidence="2">Fluoroquinolones export permease protein Rv2686c/MT2760</fullName>
    </submittedName>
</protein>
<dbReference type="RefSeq" id="WP_051281258.1">
    <property type="nucleotide sequence ID" value="NZ_CBCRWE010000021.1"/>
</dbReference>
<feature type="transmembrane region" description="Helical" evidence="1">
    <location>
        <begin position="64"/>
        <end position="84"/>
    </location>
</feature>
<keyword evidence="1" id="KW-0812">Transmembrane</keyword>
<keyword evidence="1" id="KW-0472">Membrane</keyword>
<evidence type="ECO:0000313" key="2">
    <source>
        <dbReference type="EMBL" id="VEG74801.1"/>
    </source>
</evidence>
<evidence type="ECO:0000256" key="1">
    <source>
        <dbReference type="SAM" id="Phobius"/>
    </source>
</evidence>
<proteinExistence type="predicted"/>
<feature type="transmembrane region" description="Helical" evidence="1">
    <location>
        <begin position="105"/>
        <end position="127"/>
    </location>
</feature>
<dbReference type="STRING" id="1278298.GCA_000428685_02184"/>
<dbReference type="KEGG" id="asla:NCTC11923_01443"/>
<reference evidence="2 3" key="1">
    <citation type="submission" date="2018-12" db="EMBL/GenBank/DDBJ databases">
        <authorList>
            <consortium name="Pathogen Informatics"/>
        </authorList>
    </citation>
    <scope>NUCLEOTIDE SEQUENCE [LARGE SCALE GENOMIC DNA]</scope>
    <source>
        <strain evidence="2 3">NCTC11923</strain>
    </source>
</reference>
<organism evidence="2 3">
    <name type="scientific">Actinomyces slackii</name>
    <dbReference type="NCBI Taxonomy" id="52774"/>
    <lineage>
        <taxon>Bacteria</taxon>
        <taxon>Bacillati</taxon>
        <taxon>Actinomycetota</taxon>
        <taxon>Actinomycetes</taxon>
        <taxon>Actinomycetales</taxon>
        <taxon>Actinomycetaceae</taxon>
        <taxon>Actinomyces</taxon>
    </lineage>
</organism>